<dbReference type="GO" id="GO:0006313">
    <property type="term" value="P:DNA transposition"/>
    <property type="evidence" value="ECO:0007669"/>
    <property type="project" value="InterPro"/>
</dbReference>
<dbReference type="PANTHER" id="PTHR34322">
    <property type="entry name" value="TRANSPOSASE, Y1_TNP DOMAIN-CONTAINING"/>
    <property type="match status" value="1"/>
</dbReference>
<evidence type="ECO:0000259" key="1">
    <source>
        <dbReference type="SMART" id="SM01321"/>
    </source>
</evidence>
<dbReference type="InterPro" id="IPR036515">
    <property type="entry name" value="Transposase_17_sf"/>
</dbReference>
<dbReference type="Gene3D" id="3.30.70.1290">
    <property type="entry name" value="Transposase IS200-like"/>
    <property type="match status" value="1"/>
</dbReference>
<dbReference type="InterPro" id="IPR002686">
    <property type="entry name" value="Transposase_17"/>
</dbReference>
<evidence type="ECO:0000313" key="3">
    <source>
        <dbReference type="Proteomes" id="UP000034617"/>
    </source>
</evidence>
<sequence>MYKMYIMPYRFEPCYTGEIYHIFNRSVGQQSIFSNSSFYTRFCDLMSYYRFDKPPYRFSEYIRLPMQAQLESYKRLTSQKQLVDILTFCIMPNHFHMLLRQKQDDGIRRFATIIQNAYAKYFNTKTNRSGAVFQAMFKSVRIETDDQLLHVARYIHLNPYSAKIVTSLSDLENYPWSSFVIYMGHLKGDWMEQNTLLSYGKTIEALKKYTFDQADYQRLLSVESHLYHD</sequence>
<dbReference type="AlphaFoldDB" id="A0A0G1GWW2"/>
<protein>
    <recommendedName>
        <fullName evidence="1">Transposase IS200-like domain-containing protein</fullName>
    </recommendedName>
</protein>
<accession>A0A0G1GWW2</accession>
<evidence type="ECO:0000313" key="2">
    <source>
        <dbReference type="EMBL" id="KKT38703.1"/>
    </source>
</evidence>
<dbReference type="GO" id="GO:0003677">
    <property type="term" value="F:DNA binding"/>
    <property type="evidence" value="ECO:0007669"/>
    <property type="project" value="InterPro"/>
</dbReference>
<name>A0A0G1GWW2_9BACT</name>
<reference evidence="2 3" key="1">
    <citation type="journal article" date="2015" name="Nature">
        <title>rRNA introns, odd ribosomes, and small enigmatic genomes across a large radiation of phyla.</title>
        <authorList>
            <person name="Brown C.T."/>
            <person name="Hug L.A."/>
            <person name="Thomas B.C."/>
            <person name="Sharon I."/>
            <person name="Castelle C.J."/>
            <person name="Singh A."/>
            <person name="Wilkins M.J."/>
            <person name="Williams K.H."/>
            <person name="Banfield J.F."/>
        </authorList>
    </citation>
    <scope>NUCLEOTIDE SEQUENCE [LARGE SCALE GENOMIC DNA]</scope>
</reference>
<dbReference type="SUPFAM" id="SSF143422">
    <property type="entry name" value="Transposase IS200-like"/>
    <property type="match status" value="1"/>
</dbReference>
<feature type="domain" description="Transposase IS200-like" evidence="1">
    <location>
        <begin position="15"/>
        <end position="158"/>
    </location>
</feature>
<organism evidence="2 3">
    <name type="scientific">Candidatus Gottesmanbacteria bacterium GW2011_GWB1_44_11c</name>
    <dbReference type="NCBI Taxonomy" id="1618447"/>
    <lineage>
        <taxon>Bacteria</taxon>
        <taxon>Candidatus Gottesmaniibacteriota</taxon>
    </lineage>
</organism>
<dbReference type="Pfam" id="PF01797">
    <property type="entry name" value="Y1_Tnp"/>
    <property type="match status" value="1"/>
</dbReference>
<dbReference type="Proteomes" id="UP000034617">
    <property type="component" value="Unassembled WGS sequence"/>
</dbReference>
<dbReference type="EMBL" id="LCHM01000007">
    <property type="protein sequence ID" value="KKT38703.1"/>
    <property type="molecule type" value="Genomic_DNA"/>
</dbReference>
<gene>
    <name evidence="2" type="ORF">UW22_C0007G0006</name>
</gene>
<dbReference type="PANTHER" id="PTHR34322:SF2">
    <property type="entry name" value="TRANSPOSASE IS200-LIKE DOMAIN-CONTAINING PROTEIN"/>
    <property type="match status" value="1"/>
</dbReference>
<proteinExistence type="predicted"/>
<dbReference type="SMART" id="SM01321">
    <property type="entry name" value="Y1_Tnp"/>
    <property type="match status" value="1"/>
</dbReference>
<dbReference type="GO" id="GO:0004803">
    <property type="term" value="F:transposase activity"/>
    <property type="evidence" value="ECO:0007669"/>
    <property type="project" value="InterPro"/>
</dbReference>
<comment type="caution">
    <text evidence="2">The sequence shown here is derived from an EMBL/GenBank/DDBJ whole genome shotgun (WGS) entry which is preliminary data.</text>
</comment>